<reference evidence="2" key="1">
    <citation type="journal article" date="2012" name="Science">
        <title>The Paleozoic origin of enzymatic lignin decomposition reconstructed from 31 fungal genomes.</title>
        <authorList>
            <person name="Floudas D."/>
            <person name="Binder M."/>
            <person name="Riley R."/>
            <person name="Barry K."/>
            <person name="Blanchette R.A."/>
            <person name="Henrissat B."/>
            <person name="Martinez A.T."/>
            <person name="Otillar R."/>
            <person name="Spatafora J.W."/>
            <person name="Yadav J.S."/>
            <person name="Aerts A."/>
            <person name="Benoit I."/>
            <person name="Boyd A."/>
            <person name="Carlson A."/>
            <person name="Copeland A."/>
            <person name="Coutinho P.M."/>
            <person name="de Vries R.P."/>
            <person name="Ferreira P."/>
            <person name="Findley K."/>
            <person name="Foster B."/>
            <person name="Gaskell J."/>
            <person name="Glotzer D."/>
            <person name="Gorecki P."/>
            <person name="Heitman J."/>
            <person name="Hesse C."/>
            <person name="Hori C."/>
            <person name="Igarashi K."/>
            <person name="Jurgens J.A."/>
            <person name="Kallen N."/>
            <person name="Kersten P."/>
            <person name="Kohler A."/>
            <person name="Kuees U."/>
            <person name="Kumar T.K.A."/>
            <person name="Kuo A."/>
            <person name="LaButti K."/>
            <person name="Larrondo L.F."/>
            <person name="Lindquist E."/>
            <person name="Ling A."/>
            <person name="Lombard V."/>
            <person name="Lucas S."/>
            <person name="Lundell T."/>
            <person name="Martin R."/>
            <person name="McLaughlin D.J."/>
            <person name="Morgenstern I."/>
            <person name="Morin E."/>
            <person name="Murat C."/>
            <person name="Nagy L.G."/>
            <person name="Nolan M."/>
            <person name="Ohm R.A."/>
            <person name="Patyshakuliyeva A."/>
            <person name="Rokas A."/>
            <person name="Ruiz-Duenas F.J."/>
            <person name="Sabat G."/>
            <person name="Salamov A."/>
            <person name="Samejima M."/>
            <person name="Schmutz J."/>
            <person name="Slot J.C."/>
            <person name="St John F."/>
            <person name="Stenlid J."/>
            <person name="Sun H."/>
            <person name="Sun S."/>
            <person name="Syed K."/>
            <person name="Tsang A."/>
            <person name="Wiebenga A."/>
            <person name="Young D."/>
            <person name="Pisabarro A."/>
            <person name="Eastwood D.C."/>
            <person name="Martin F."/>
            <person name="Cullen D."/>
            <person name="Grigoriev I.V."/>
            <person name="Hibbett D.S."/>
        </authorList>
    </citation>
    <scope>NUCLEOTIDE SEQUENCE [LARGE SCALE GENOMIC DNA]</scope>
    <source>
        <strain evidence="2">TFB10046</strain>
    </source>
</reference>
<dbReference type="InParanoid" id="J0WWJ1"/>
<evidence type="ECO:0000313" key="2">
    <source>
        <dbReference type="Proteomes" id="UP000006514"/>
    </source>
</evidence>
<gene>
    <name evidence="1" type="ORF">AURDEDRAFT_173053</name>
</gene>
<accession>J0WWJ1</accession>
<dbReference type="EMBL" id="JH687833">
    <property type="protein sequence ID" value="EJD37914.1"/>
    <property type="molecule type" value="Genomic_DNA"/>
</dbReference>
<dbReference type="AlphaFoldDB" id="J0WWJ1"/>
<protein>
    <submittedName>
        <fullName evidence="1">Uncharacterized protein</fullName>
    </submittedName>
</protein>
<keyword evidence="2" id="KW-1185">Reference proteome</keyword>
<name>J0WWJ1_AURST</name>
<sequence>MYSKLNANQQARVSSTTRSNVCKILAPVVTHTPSIEVRCYKFGQSIFVSRTRDYPGPFSSWDFQPTGEDGLYKIRGRKDGSLVVATGDGSEFRVEHIPDDVTNNAVQIKSKDGDKAWTVGEGFSPEWAYRPPQQARLFNDTKITLQNAKGASAEEQTFYQIIAD</sequence>
<dbReference type="KEGG" id="adl:AURDEDRAFT_173053"/>
<dbReference type="Proteomes" id="UP000006514">
    <property type="component" value="Unassembled WGS sequence"/>
</dbReference>
<organism evidence="1 2">
    <name type="scientific">Auricularia subglabra (strain TFB-10046 / SS5)</name>
    <name type="common">White-rot fungus</name>
    <name type="synonym">Auricularia delicata (strain TFB10046)</name>
    <dbReference type="NCBI Taxonomy" id="717982"/>
    <lineage>
        <taxon>Eukaryota</taxon>
        <taxon>Fungi</taxon>
        <taxon>Dikarya</taxon>
        <taxon>Basidiomycota</taxon>
        <taxon>Agaricomycotina</taxon>
        <taxon>Agaricomycetes</taxon>
        <taxon>Auriculariales</taxon>
        <taxon>Auriculariaceae</taxon>
        <taxon>Auricularia</taxon>
    </lineage>
</organism>
<dbReference type="OrthoDB" id="2972047at2759"/>
<proteinExistence type="predicted"/>
<evidence type="ECO:0000313" key="1">
    <source>
        <dbReference type="EMBL" id="EJD37914.1"/>
    </source>
</evidence>